<gene>
    <name evidence="1" type="ORF">LCGC14_1596270</name>
</gene>
<reference evidence="1" key="1">
    <citation type="journal article" date="2015" name="Nature">
        <title>Complex archaea that bridge the gap between prokaryotes and eukaryotes.</title>
        <authorList>
            <person name="Spang A."/>
            <person name="Saw J.H."/>
            <person name="Jorgensen S.L."/>
            <person name="Zaremba-Niedzwiedzka K."/>
            <person name="Martijn J."/>
            <person name="Lind A.E."/>
            <person name="van Eijk R."/>
            <person name="Schleper C."/>
            <person name="Guy L."/>
            <person name="Ettema T.J."/>
        </authorList>
    </citation>
    <scope>NUCLEOTIDE SEQUENCE</scope>
</reference>
<evidence type="ECO:0008006" key="2">
    <source>
        <dbReference type="Google" id="ProtNLM"/>
    </source>
</evidence>
<dbReference type="InterPro" id="IPR007410">
    <property type="entry name" value="LpqE-like"/>
</dbReference>
<sequence length="146" mass="15139">MIRTILIAATLFAAPAFADVTVTEPWARASILASRPGAVYLTIKADPADNLLAVSTPIAKAAVIHSVETGDDGIARMSALATLPLAAGTVVTMAPGDMHIMLTDLTEKLVEGETFPLHLTFETGGEVTIDVPILGIASKGSVEETQ</sequence>
<evidence type="ECO:0000313" key="1">
    <source>
        <dbReference type="EMBL" id="KKM25304.1"/>
    </source>
</evidence>
<accession>A0A0F9IYV2</accession>
<proteinExistence type="predicted"/>
<dbReference type="PANTHER" id="PTHR36302:SF1">
    <property type="entry name" value="COPPER CHAPERONE PCU(A)C"/>
    <property type="match status" value="1"/>
</dbReference>
<dbReference type="AlphaFoldDB" id="A0A0F9IYV2"/>
<dbReference type="SUPFAM" id="SSF110087">
    <property type="entry name" value="DR1885-like metal-binding protein"/>
    <property type="match status" value="1"/>
</dbReference>
<dbReference type="Gene3D" id="2.60.40.1890">
    <property type="entry name" value="PCu(A)C copper chaperone"/>
    <property type="match status" value="1"/>
</dbReference>
<dbReference type="EMBL" id="LAZR01012744">
    <property type="protein sequence ID" value="KKM25304.1"/>
    <property type="molecule type" value="Genomic_DNA"/>
</dbReference>
<dbReference type="Pfam" id="PF04314">
    <property type="entry name" value="PCuAC"/>
    <property type="match status" value="1"/>
</dbReference>
<dbReference type="InterPro" id="IPR058248">
    <property type="entry name" value="Lxx211020-like"/>
</dbReference>
<dbReference type="PANTHER" id="PTHR36302">
    <property type="entry name" value="BLR7088 PROTEIN"/>
    <property type="match status" value="1"/>
</dbReference>
<organism evidence="1">
    <name type="scientific">marine sediment metagenome</name>
    <dbReference type="NCBI Taxonomy" id="412755"/>
    <lineage>
        <taxon>unclassified sequences</taxon>
        <taxon>metagenomes</taxon>
        <taxon>ecological metagenomes</taxon>
    </lineage>
</organism>
<name>A0A0F9IYV2_9ZZZZ</name>
<comment type="caution">
    <text evidence="1">The sequence shown here is derived from an EMBL/GenBank/DDBJ whole genome shotgun (WGS) entry which is preliminary data.</text>
</comment>
<protein>
    <recommendedName>
        <fullName evidence="2">Copper chaperone PCu(A)C</fullName>
    </recommendedName>
</protein>
<dbReference type="InterPro" id="IPR036182">
    <property type="entry name" value="PCuAC_sf"/>
</dbReference>